<dbReference type="PANTHER" id="PTHR43400:SF10">
    <property type="entry name" value="3-OXOSTEROID 1-DEHYDROGENASE"/>
    <property type="match status" value="1"/>
</dbReference>
<dbReference type="InterPro" id="IPR050315">
    <property type="entry name" value="FAD-oxidoreductase_2"/>
</dbReference>
<organism evidence="7 8">
    <name type="scientific">Muricoccus nepalensis</name>
    <dbReference type="NCBI Taxonomy" id="1854500"/>
    <lineage>
        <taxon>Bacteria</taxon>
        <taxon>Pseudomonadati</taxon>
        <taxon>Pseudomonadota</taxon>
        <taxon>Alphaproteobacteria</taxon>
        <taxon>Acetobacterales</taxon>
        <taxon>Roseomonadaceae</taxon>
        <taxon>Muricoccus</taxon>
    </lineage>
</organism>
<feature type="compositionally biased region" description="Basic residues" evidence="5">
    <location>
        <begin position="47"/>
        <end position="59"/>
    </location>
</feature>
<dbReference type="Gene3D" id="3.50.50.60">
    <property type="entry name" value="FAD/NAD(P)-binding domain"/>
    <property type="match status" value="1"/>
</dbReference>
<evidence type="ECO:0000256" key="5">
    <source>
        <dbReference type="SAM" id="MobiDB-lite"/>
    </source>
</evidence>
<dbReference type="InterPro" id="IPR027477">
    <property type="entry name" value="Succ_DH/fumarate_Rdtase_cat_sf"/>
</dbReference>
<dbReference type="SUPFAM" id="SSF51905">
    <property type="entry name" value="FAD/NAD(P)-binding domain"/>
    <property type="match status" value="1"/>
</dbReference>
<gene>
    <name evidence="7" type="ORF">EAH89_27105</name>
</gene>
<evidence type="ECO:0000256" key="1">
    <source>
        <dbReference type="ARBA" id="ARBA00001974"/>
    </source>
</evidence>
<feature type="compositionally biased region" description="Basic residues" evidence="5">
    <location>
        <begin position="12"/>
        <end position="34"/>
    </location>
</feature>
<feature type="region of interest" description="Disordered" evidence="5">
    <location>
        <begin position="1"/>
        <end position="34"/>
    </location>
</feature>
<feature type="region of interest" description="Disordered" evidence="5">
    <location>
        <begin position="47"/>
        <end position="76"/>
    </location>
</feature>
<accession>A0A502F6E7</accession>
<dbReference type="EMBL" id="RCZP01000051">
    <property type="protein sequence ID" value="TPG44799.1"/>
    <property type="molecule type" value="Genomic_DNA"/>
</dbReference>
<keyword evidence="8" id="KW-1185">Reference proteome</keyword>
<feature type="compositionally biased region" description="Basic and acidic residues" evidence="5">
    <location>
        <begin position="1"/>
        <end position="11"/>
    </location>
</feature>
<evidence type="ECO:0000256" key="2">
    <source>
        <dbReference type="ARBA" id="ARBA00022630"/>
    </source>
</evidence>
<dbReference type="PRINTS" id="PR00411">
    <property type="entry name" value="PNDRDTASEI"/>
</dbReference>
<comment type="caution">
    <text evidence="7">The sequence shown here is derived from an EMBL/GenBank/DDBJ whole genome shotgun (WGS) entry which is preliminary data.</text>
</comment>
<dbReference type="Proteomes" id="UP000317078">
    <property type="component" value="Unassembled WGS sequence"/>
</dbReference>
<evidence type="ECO:0000259" key="6">
    <source>
        <dbReference type="Pfam" id="PF00890"/>
    </source>
</evidence>
<dbReference type="SUPFAM" id="SSF56425">
    <property type="entry name" value="Succinate dehydrogenase/fumarate reductase flavoprotein, catalytic domain"/>
    <property type="match status" value="1"/>
</dbReference>
<dbReference type="PANTHER" id="PTHR43400">
    <property type="entry name" value="FUMARATE REDUCTASE"/>
    <property type="match status" value="1"/>
</dbReference>
<evidence type="ECO:0000256" key="4">
    <source>
        <dbReference type="ARBA" id="ARBA00023002"/>
    </source>
</evidence>
<dbReference type="InterPro" id="IPR003953">
    <property type="entry name" value="FAD-dep_OxRdtase_2_FAD-bd"/>
</dbReference>
<evidence type="ECO:0000313" key="8">
    <source>
        <dbReference type="Proteomes" id="UP000317078"/>
    </source>
</evidence>
<comment type="cofactor">
    <cofactor evidence="1">
        <name>FAD</name>
        <dbReference type="ChEBI" id="CHEBI:57692"/>
    </cofactor>
</comment>
<name>A0A502F6E7_9PROT</name>
<dbReference type="Gene3D" id="3.90.700.10">
    <property type="entry name" value="Succinate dehydrogenase/fumarate reductase flavoprotein, catalytic domain"/>
    <property type="match status" value="1"/>
</dbReference>
<proteinExistence type="predicted"/>
<keyword evidence="2" id="KW-0285">Flavoprotein</keyword>
<protein>
    <submittedName>
        <fullName evidence="7">FAD-dependent oxidoreductase</fullName>
    </submittedName>
</protein>
<dbReference type="GO" id="GO:0016491">
    <property type="term" value="F:oxidoreductase activity"/>
    <property type="evidence" value="ECO:0007669"/>
    <property type="project" value="UniProtKB-KW"/>
</dbReference>
<sequence>MAAAEERDRAAGRRRHHHQRRRRQHRARRACARHRRHRPLGRLRHLRARGARDGHRRAPARGARGHDRGGPGRAGRARVTVLAPETSYEVTIPVVVVGAGAAGLCAALAAREAGAEVLVLERDPVPRGSTALSAGLVPAAGTRWQREAGIEDTPEAFAADILAKAEGEPDPAEVARVTRVAGPALEWLADAHGLRFSVITDFRYPGHSANRMHGLPSRSGEELVDRLREAAERAGVDILCDAWVTALHARLDGRIAGLTLRRPDGTEDHLGCGALVLACNGYGGNKALVRQHVPALAEALYFGHPGNQGEAVLWGEALGAAARHLSGHQGHGSVAHPAGILITWATITEGGVQVNLEGRRFSDESHGYSEQAARVLEQPEGLAWTIFDARIAGIARQFEDFRQAEAAGAILEADSIPALAAATHLPEAALAETLAEVARLKAAGATDAHGRRFAGSPPLVAPYRAVRVTGALFHTQGGLVVDDAARVLRPDGSAIPNLFAAGGAACGVSGSRASGYLSGNGLLTAVALGRLAGQAAATAA</sequence>
<dbReference type="Pfam" id="PF00890">
    <property type="entry name" value="FAD_binding_2"/>
    <property type="match status" value="1"/>
</dbReference>
<feature type="domain" description="FAD-dependent oxidoreductase 2 FAD-binding" evidence="6">
    <location>
        <begin position="94"/>
        <end position="512"/>
    </location>
</feature>
<dbReference type="InterPro" id="IPR036188">
    <property type="entry name" value="FAD/NAD-bd_sf"/>
</dbReference>
<keyword evidence="3" id="KW-0274">FAD</keyword>
<evidence type="ECO:0000313" key="7">
    <source>
        <dbReference type="EMBL" id="TPG44799.1"/>
    </source>
</evidence>
<dbReference type="AlphaFoldDB" id="A0A502F6E7"/>
<keyword evidence="4" id="KW-0560">Oxidoreductase</keyword>
<reference evidence="7 8" key="1">
    <citation type="journal article" date="2019" name="Environ. Microbiol.">
        <title>Species interactions and distinct microbial communities in high Arctic permafrost affected cryosols are associated with the CH4 and CO2 gas fluxes.</title>
        <authorList>
            <person name="Altshuler I."/>
            <person name="Hamel J."/>
            <person name="Turney S."/>
            <person name="Magnuson E."/>
            <person name="Levesque R."/>
            <person name="Greer C."/>
            <person name="Whyte L.G."/>
        </authorList>
    </citation>
    <scope>NUCLEOTIDE SEQUENCE [LARGE SCALE GENOMIC DNA]</scope>
    <source>
        <strain evidence="7 8">S9.3B</strain>
    </source>
</reference>
<dbReference type="GO" id="GO:0008202">
    <property type="term" value="P:steroid metabolic process"/>
    <property type="evidence" value="ECO:0007669"/>
    <property type="project" value="UniProtKB-ARBA"/>
</dbReference>
<evidence type="ECO:0000256" key="3">
    <source>
        <dbReference type="ARBA" id="ARBA00022827"/>
    </source>
</evidence>
<dbReference type="OrthoDB" id="3178130at2"/>